<evidence type="ECO:0000256" key="6">
    <source>
        <dbReference type="ARBA" id="ARBA00023002"/>
    </source>
</evidence>
<dbReference type="RefSeq" id="WP_107920837.1">
    <property type="nucleotide sequence ID" value="NZ_CP066701.1"/>
</dbReference>
<accession>A0AB37HDY7</accession>
<organism evidence="19 20">
    <name type="scientific">Heyndrickxia sporothermodurans</name>
    <dbReference type="NCBI Taxonomy" id="46224"/>
    <lineage>
        <taxon>Bacteria</taxon>
        <taxon>Bacillati</taxon>
        <taxon>Bacillota</taxon>
        <taxon>Bacilli</taxon>
        <taxon>Bacillales</taxon>
        <taxon>Bacillaceae</taxon>
        <taxon>Heyndrickxia</taxon>
    </lineage>
</organism>
<feature type="disulfide bond" description="Redox-active" evidence="15">
    <location>
        <begin position="47"/>
        <end position="52"/>
    </location>
</feature>
<dbReference type="InterPro" id="IPR004099">
    <property type="entry name" value="Pyr_nucl-diS_OxRdtase_dimer"/>
</dbReference>
<dbReference type="InterPro" id="IPR012999">
    <property type="entry name" value="Pyr_OxRdtase_I_AS"/>
</dbReference>
<dbReference type="Gene3D" id="3.50.50.60">
    <property type="entry name" value="FAD/NAD(P)-binding domain"/>
    <property type="match status" value="2"/>
</dbReference>
<dbReference type="InterPro" id="IPR001100">
    <property type="entry name" value="Pyr_nuc-diS_OxRdtase"/>
</dbReference>
<evidence type="ECO:0000256" key="12">
    <source>
        <dbReference type="ARBA" id="ARBA00049187"/>
    </source>
</evidence>
<evidence type="ECO:0000256" key="5">
    <source>
        <dbReference type="ARBA" id="ARBA00022827"/>
    </source>
</evidence>
<keyword evidence="6 16" id="KW-0560">Oxidoreductase</keyword>
<dbReference type="InterPro" id="IPR050151">
    <property type="entry name" value="Class-I_Pyr_Nuc-Dis_Oxidored"/>
</dbReference>
<evidence type="ECO:0000256" key="8">
    <source>
        <dbReference type="ARBA" id="ARBA00023157"/>
    </source>
</evidence>
<reference evidence="19 20" key="1">
    <citation type="submission" date="2020-12" db="EMBL/GenBank/DDBJ databases">
        <title>Taxonomic evaluation of the Bacillus sporothermodurans group of bacteria based on whole genome sequences.</title>
        <authorList>
            <person name="Fiedler G."/>
            <person name="Herbstmann A.-D."/>
            <person name="Doll E."/>
            <person name="Wenning M."/>
            <person name="Brinks E."/>
            <person name="Kabisch J."/>
            <person name="Breitenwieser F."/>
            <person name="Lappann M."/>
            <person name="Boehnlein C."/>
            <person name="Franz C."/>
        </authorList>
    </citation>
    <scope>NUCLEOTIDE SEQUENCE [LARGE SCALE GENOMIC DNA]</scope>
    <source>
        <strain evidence="19 20">DSM 10599</strain>
    </source>
</reference>
<evidence type="ECO:0000256" key="1">
    <source>
        <dbReference type="ARBA" id="ARBA00007532"/>
    </source>
</evidence>
<sequence>MVVGEIAQEKEIVVIGGGPGGYTAAIRAAQLGKDVLLIEQKKLGGICLHEGCIPSKAFVYTAKQANAWEHLTEIGYRFEMKKFDFATFLAYKEKLISQLRMGIESLCKANKIEVMYGSASFISANKIGIENGHHYEVVNFEQAIIATGTKAGSHKVSANYQLNSRELFQVDTIPEQLLLVGSDYIILEAAFAYSLLGTKVSIILEENNDFSFDQDILKELKRQLKKRKISLYPNAKALHFSENEFGVDCTFTNHKDETVMIHSNAIYIEEEAKGNTNELGLERMGLAIDNNGFIVCDRIGKTNMDHIFAIGDVSGGPFLAAKAIKQGKAVAEIIAGGKSEIDLTWMPEVVHSVPPIAYAGFSEEQAKAAGYLVKIGRYQLSGSGFSVVTGNRDGFAKVVVDEETNRLLGMHIIGEGAIELISSAVIGGELVARDEDFLFPTYPHPSINEAILEAMEDTLGISIHQAPKRMGRKEKVVRNS</sequence>
<evidence type="ECO:0000256" key="7">
    <source>
        <dbReference type="ARBA" id="ARBA00023027"/>
    </source>
</evidence>
<keyword evidence="14" id="KW-0547">Nucleotide-binding</keyword>
<comment type="cofactor">
    <cofactor evidence="14">
        <name>FAD</name>
        <dbReference type="ChEBI" id="CHEBI:57692"/>
    </cofactor>
    <text evidence="14">Binds 1 FAD per subunit.</text>
</comment>
<evidence type="ECO:0000256" key="11">
    <source>
        <dbReference type="ARBA" id="ARBA00033023"/>
    </source>
</evidence>
<dbReference type="PROSITE" id="PS00076">
    <property type="entry name" value="PYRIDINE_REDOX_1"/>
    <property type="match status" value="1"/>
</dbReference>
<dbReference type="EC" id="1.8.1.4" evidence="2"/>
<comment type="catalytic activity">
    <reaction evidence="12">
        <text>N(6)-[(R)-dihydrolipoyl]-L-lysyl-[protein] + NAD(+) = N(6)-[(R)-lipoyl]-L-lysyl-[protein] + NADH + H(+)</text>
        <dbReference type="Rhea" id="RHEA:15045"/>
        <dbReference type="Rhea" id="RHEA-COMP:10474"/>
        <dbReference type="Rhea" id="RHEA-COMP:10475"/>
        <dbReference type="ChEBI" id="CHEBI:15378"/>
        <dbReference type="ChEBI" id="CHEBI:57540"/>
        <dbReference type="ChEBI" id="CHEBI:57945"/>
        <dbReference type="ChEBI" id="CHEBI:83099"/>
        <dbReference type="ChEBI" id="CHEBI:83100"/>
        <dbReference type="EC" id="1.8.1.4"/>
    </reaction>
</comment>
<evidence type="ECO:0000256" key="10">
    <source>
        <dbReference type="ARBA" id="ARBA00031281"/>
    </source>
</evidence>
<proteinExistence type="inferred from homology"/>
<protein>
    <recommendedName>
        <fullName evidence="3">Dihydrolipoyl dehydrogenase</fullName>
        <ecNumber evidence="2">1.8.1.4</ecNumber>
    </recommendedName>
    <alternativeName>
        <fullName evidence="10">Dihydrolipoamide dehydrogenase</fullName>
    </alternativeName>
    <alternativeName>
        <fullName evidence="11">E3 component of pyruvate complex</fullName>
    </alternativeName>
</protein>
<evidence type="ECO:0000256" key="9">
    <source>
        <dbReference type="ARBA" id="ARBA00023284"/>
    </source>
</evidence>
<dbReference type="PANTHER" id="PTHR22912:SF160">
    <property type="entry name" value="DIHYDROLIPOYL DEHYDROGENASE"/>
    <property type="match status" value="1"/>
</dbReference>
<gene>
    <name evidence="19" type="ORF">JGZ69_00630</name>
</gene>
<dbReference type="GO" id="GO:0004148">
    <property type="term" value="F:dihydrolipoyl dehydrogenase (NADH) activity"/>
    <property type="evidence" value="ECO:0007669"/>
    <property type="project" value="UniProtKB-EC"/>
</dbReference>
<keyword evidence="5 14" id="KW-0274">FAD</keyword>
<evidence type="ECO:0000256" key="15">
    <source>
        <dbReference type="PIRSR" id="PIRSR000350-4"/>
    </source>
</evidence>
<dbReference type="SUPFAM" id="SSF55424">
    <property type="entry name" value="FAD/NAD-linked reductases, dimerisation (C-terminal) domain"/>
    <property type="match status" value="1"/>
</dbReference>
<dbReference type="Gene3D" id="3.30.390.30">
    <property type="match status" value="1"/>
</dbReference>
<evidence type="ECO:0000256" key="2">
    <source>
        <dbReference type="ARBA" id="ARBA00012608"/>
    </source>
</evidence>
<feature type="binding site" evidence="14">
    <location>
        <position position="312"/>
    </location>
    <ligand>
        <name>FAD</name>
        <dbReference type="ChEBI" id="CHEBI:57692"/>
    </ligand>
</feature>
<dbReference type="KEGG" id="hspo:JGZ69_00630"/>
<dbReference type="InterPro" id="IPR036188">
    <property type="entry name" value="FAD/NAD-bd_sf"/>
</dbReference>
<evidence type="ECO:0000259" key="18">
    <source>
        <dbReference type="Pfam" id="PF07992"/>
    </source>
</evidence>
<dbReference type="EMBL" id="CP066701">
    <property type="protein sequence ID" value="QQX25564.1"/>
    <property type="molecule type" value="Genomic_DNA"/>
</dbReference>
<keyword evidence="8" id="KW-1015">Disulfide bond</keyword>
<feature type="binding site" evidence="14">
    <location>
        <position position="56"/>
    </location>
    <ligand>
        <name>FAD</name>
        <dbReference type="ChEBI" id="CHEBI:57692"/>
    </ligand>
</feature>
<dbReference type="SUPFAM" id="SSF51905">
    <property type="entry name" value="FAD/NAD(P)-binding domain"/>
    <property type="match status" value="2"/>
</dbReference>
<evidence type="ECO:0000256" key="4">
    <source>
        <dbReference type="ARBA" id="ARBA00022630"/>
    </source>
</evidence>
<dbReference type="AlphaFoldDB" id="A0AB37HDY7"/>
<dbReference type="PRINTS" id="PR00368">
    <property type="entry name" value="FADPNR"/>
</dbReference>
<dbReference type="PIRSF" id="PIRSF000350">
    <property type="entry name" value="Mercury_reductase_MerA"/>
    <property type="match status" value="1"/>
</dbReference>
<feature type="domain" description="FAD/NAD(P)-binding" evidence="18">
    <location>
        <begin position="11"/>
        <end position="327"/>
    </location>
</feature>
<dbReference type="Pfam" id="PF02852">
    <property type="entry name" value="Pyr_redox_dim"/>
    <property type="match status" value="1"/>
</dbReference>
<evidence type="ECO:0000256" key="16">
    <source>
        <dbReference type="RuleBase" id="RU003691"/>
    </source>
</evidence>
<keyword evidence="9 16" id="KW-0676">Redox-active center</keyword>
<feature type="domain" description="Pyridine nucleotide-disulphide oxidoreductase dimerisation" evidence="17">
    <location>
        <begin position="346"/>
        <end position="454"/>
    </location>
</feature>
<evidence type="ECO:0000256" key="13">
    <source>
        <dbReference type="PIRSR" id="PIRSR000350-2"/>
    </source>
</evidence>
<evidence type="ECO:0000313" key="19">
    <source>
        <dbReference type="EMBL" id="QQX25564.1"/>
    </source>
</evidence>
<dbReference type="InterPro" id="IPR023753">
    <property type="entry name" value="FAD/NAD-binding_dom"/>
</dbReference>
<feature type="active site" description="Proton acceptor" evidence="13">
    <location>
        <position position="444"/>
    </location>
</feature>
<evidence type="ECO:0000259" key="17">
    <source>
        <dbReference type="Pfam" id="PF02852"/>
    </source>
</evidence>
<dbReference type="Pfam" id="PF07992">
    <property type="entry name" value="Pyr_redox_2"/>
    <property type="match status" value="1"/>
</dbReference>
<dbReference type="GO" id="GO:0006103">
    <property type="term" value="P:2-oxoglutarate metabolic process"/>
    <property type="evidence" value="ECO:0007669"/>
    <property type="project" value="TreeGrafter"/>
</dbReference>
<evidence type="ECO:0000256" key="3">
    <source>
        <dbReference type="ARBA" id="ARBA00016961"/>
    </source>
</evidence>
<name>A0AB37HDY7_9BACI</name>
<dbReference type="Proteomes" id="UP000595512">
    <property type="component" value="Chromosome"/>
</dbReference>
<keyword evidence="4 16" id="KW-0285">Flavoprotein</keyword>
<evidence type="ECO:0000256" key="14">
    <source>
        <dbReference type="PIRSR" id="PIRSR000350-3"/>
    </source>
</evidence>
<dbReference type="GO" id="GO:0050660">
    <property type="term" value="F:flavin adenine dinucleotide binding"/>
    <property type="evidence" value="ECO:0007669"/>
    <property type="project" value="TreeGrafter"/>
</dbReference>
<feature type="binding site" evidence="14">
    <location>
        <begin position="181"/>
        <end position="188"/>
    </location>
    <ligand>
        <name>NAD(+)</name>
        <dbReference type="ChEBI" id="CHEBI:57540"/>
    </ligand>
</feature>
<dbReference type="PANTHER" id="PTHR22912">
    <property type="entry name" value="DISULFIDE OXIDOREDUCTASE"/>
    <property type="match status" value="1"/>
</dbReference>
<keyword evidence="7 14" id="KW-0520">NAD</keyword>
<comment type="similarity">
    <text evidence="1 16">Belongs to the class-I pyridine nucleotide-disulfide oxidoreductase family.</text>
</comment>
<evidence type="ECO:0000313" key="20">
    <source>
        <dbReference type="Proteomes" id="UP000595512"/>
    </source>
</evidence>
<dbReference type="InterPro" id="IPR016156">
    <property type="entry name" value="FAD/NAD-linked_Rdtase_dimer_sf"/>
</dbReference>
<dbReference type="PRINTS" id="PR00411">
    <property type="entry name" value="PNDRDTASEI"/>
</dbReference>